<proteinExistence type="predicted"/>
<name>A0ABS4RSG2_PAEXY</name>
<evidence type="ECO:0000313" key="3">
    <source>
        <dbReference type="Proteomes" id="UP000810207"/>
    </source>
</evidence>
<keyword evidence="1" id="KW-1133">Transmembrane helix</keyword>
<dbReference type="InterPro" id="IPR029044">
    <property type="entry name" value="Nucleotide-diphossugar_trans"/>
</dbReference>
<feature type="transmembrane region" description="Helical" evidence="1">
    <location>
        <begin position="252"/>
        <end position="274"/>
    </location>
</feature>
<dbReference type="Proteomes" id="UP000810207">
    <property type="component" value="Unassembled WGS sequence"/>
</dbReference>
<sequence length="280" mass="33153">MEPKLSIVVTLIERDVDDLCKLINSYLLMERINETELLIMFKTLSVENETRIQLVINNYKNIKIFVREGYSRCQRKDEGLRLSSTKMVAFVDSDCTFDRSFTNEILEISGQKVIRGRNIYIHEKNRLSRYNAIYRTLCDEIFFKNETFSPNLIFDKEFLIQAGGWSHDNLDSQDDFILSQRLKSKYDFEIYHASNAVLNCKNKADDKIKKLVKTWFGYGVGYGYRLWRDNEHILVRLKRYVPPIVYTKDNSLSYFSFSIFQWTIVLCGYIVGIFRHQSIR</sequence>
<protein>
    <recommendedName>
        <fullName evidence="4">Glycosyltransferase 2-like domain-containing protein</fullName>
    </recommendedName>
</protein>
<dbReference type="EMBL" id="JAGIKV010000007">
    <property type="protein sequence ID" value="MBP2245827.1"/>
    <property type="molecule type" value="Genomic_DNA"/>
</dbReference>
<gene>
    <name evidence="2" type="ORF">J2Z28_002445</name>
</gene>
<comment type="caution">
    <text evidence="2">The sequence shown here is derived from an EMBL/GenBank/DDBJ whole genome shotgun (WGS) entry which is preliminary data.</text>
</comment>
<evidence type="ECO:0000313" key="2">
    <source>
        <dbReference type="EMBL" id="MBP2245827.1"/>
    </source>
</evidence>
<organism evidence="2 3">
    <name type="scientific">Paenibacillus xylanexedens</name>
    <dbReference type="NCBI Taxonomy" id="528191"/>
    <lineage>
        <taxon>Bacteria</taxon>
        <taxon>Bacillati</taxon>
        <taxon>Bacillota</taxon>
        <taxon>Bacilli</taxon>
        <taxon>Bacillales</taxon>
        <taxon>Paenibacillaceae</taxon>
        <taxon>Paenibacillus</taxon>
    </lineage>
</organism>
<evidence type="ECO:0000256" key="1">
    <source>
        <dbReference type="SAM" id="Phobius"/>
    </source>
</evidence>
<dbReference type="Gene3D" id="3.90.550.10">
    <property type="entry name" value="Spore Coat Polysaccharide Biosynthesis Protein SpsA, Chain A"/>
    <property type="match status" value="1"/>
</dbReference>
<reference evidence="2 3" key="1">
    <citation type="submission" date="2021-03" db="EMBL/GenBank/DDBJ databases">
        <title>Genomic Encyclopedia of Type Strains, Phase IV (KMG-IV): sequencing the most valuable type-strain genomes for metagenomic binning, comparative biology and taxonomic classification.</title>
        <authorList>
            <person name="Goeker M."/>
        </authorList>
    </citation>
    <scope>NUCLEOTIDE SEQUENCE [LARGE SCALE GENOMIC DNA]</scope>
    <source>
        <strain evidence="2 3">DSM 21292</strain>
    </source>
</reference>
<keyword evidence="3" id="KW-1185">Reference proteome</keyword>
<dbReference type="RefSeq" id="WP_211082640.1">
    <property type="nucleotide sequence ID" value="NZ_JAGIKV010000007.1"/>
</dbReference>
<dbReference type="SUPFAM" id="SSF53448">
    <property type="entry name" value="Nucleotide-diphospho-sugar transferases"/>
    <property type="match status" value="1"/>
</dbReference>
<accession>A0ABS4RSG2</accession>
<keyword evidence="1" id="KW-0812">Transmembrane</keyword>
<evidence type="ECO:0008006" key="4">
    <source>
        <dbReference type="Google" id="ProtNLM"/>
    </source>
</evidence>
<keyword evidence="1" id="KW-0472">Membrane</keyword>